<sequence length="154" mass="17467">SFQQSSGDSHQYRSEYHEERRSESQQSQQQQYQKHHEEHYTTSSAPAVQSYTSSQHTETRTTGGAPVQQTFTSSTDQNASNAGLLMNPGFNANQMDYVRDHFDKYRAGPKPPGAHYEETSQSNYSKTYSSTTTTQQQGVAQVGCRQFLNSARYY</sequence>
<evidence type="ECO:0008006" key="4">
    <source>
        <dbReference type="Google" id="ProtNLM"/>
    </source>
</evidence>
<dbReference type="OrthoDB" id="5919374at2759"/>
<evidence type="ECO:0000313" key="2">
    <source>
        <dbReference type="EMBL" id="KHJ96217.1"/>
    </source>
</evidence>
<feature type="non-terminal residue" evidence="2">
    <location>
        <position position="1"/>
    </location>
</feature>
<proteinExistence type="predicted"/>
<evidence type="ECO:0000256" key="1">
    <source>
        <dbReference type="SAM" id="MobiDB-lite"/>
    </source>
</evidence>
<evidence type="ECO:0000313" key="3">
    <source>
        <dbReference type="Proteomes" id="UP000053660"/>
    </source>
</evidence>
<dbReference type="AlphaFoldDB" id="A0A0B1TK83"/>
<reference evidence="2 3" key="1">
    <citation type="submission" date="2014-03" db="EMBL/GenBank/DDBJ databases">
        <title>Draft genome of the hookworm Oesophagostomum dentatum.</title>
        <authorList>
            <person name="Mitreva M."/>
        </authorList>
    </citation>
    <scope>NUCLEOTIDE SEQUENCE [LARGE SCALE GENOMIC DNA]</scope>
    <source>
        <strain evidence="2 3">OD-Hann</strain>
    </source>
</reference>
<feature type="compositionally biased region" description="Polar residues" evidence="1">
    <location>
        <begin position="41"/>
        <end position="81"/>
    </location>
</feature>
<keyword evidence="3" id="KW-1185">Reference proteome</keyword>
<dbReference type="Proteomes" id="UP000053660">
    <property type="component" value="Unassembled WGS sequence"/>
</dbReference>
<dbReference type="EMBL" id="KN549728">
    <property type="protein sequence ID" value="KHJ96217.1"/>
    <property type="molecule type" value="Genomic_DNA"/>
</dbReference>
<gene>
    <name evidence="2" type="ORF">OESDEN_03828</name>
</gene>
<organism evidence="2 3">
    <name type="scientific">Oesophagostomum dentatum</name>
    <name type="common">Nodular worm</name>
    <dbReference type="NCBI Taxonomy" id="61180"/>
    <lineage>
        <taxon>Eukaryota</taxon>
        <taxon>Metazoa</taxon>
        <taxon>Ecdysozoa</taxon>
        <taxon>Nematoda</taxon>
        <taxon>Chromadorea</taxon>
        <taxon>Rhabditida</taxon>
        <taxon>Rhabditina</taxon>
        <taxon>Rhabditomorpha</taxon>
        <taxon>Strongyloidea</taxon>
        <taxon>Strongylidae</taxon>
        <taxon>Oesophagostomum</taxon>
    </lineage>
</organism>
<protein>
    <recommendedName>
        <fullName evidence="4">Zasp-like motif domain-containing protein</fullName>
    </recommendedName>
</protein>
<feature type="region of interest" description="Disordered" evidence="1">
    <location>
        <begin position="1"/>
        <end position="88"/>
    </location>
</feature>
<feature type="compositionally biased region" description="Basic and acidic residues" evidence="1">
    <location>
        <begin position="10"/>
        <end position="23"/>
    </location>
</feature>
<name>A0A0B1TK83_OESDE</name>
<accession>A0A0B1TK83</accession>